<feature type="compositionally biased region" description="Basic and acidic residues" evidence="1">
    <location>
        <begin position="1"/>
        <end position="11"/>
    </location>
</feature>
<proteinExistence type="predicted"/>
<name>A0A7J8LTX4_9ROSI</name>
<dbReference type="Proteomes" id="UP000593572">
    <property type="component" value="Unassembled WGS sequence"/>
</dbReference>
<accession>A0A7J8LTX4</accession>
<evidence type="ECO:0000313" key="3">
    <source>
        <dbReference type="Proteomes" id="UP000593572"/>
    </source>
</evidence>
<feature type="non-terminal residue" evidence="2">
    <location>
        <position position="1"/>
    </location>
</feature>
<comment type="caution">
    <text evidence="2">The sequence shown here is derived from an EMBL/GenBank/DDBJ whole genome shotgun (WGS) entry which is preliminary data.</text>
</comment>
<feature type="compositionally biased region" description="Basic residues" evidence="1">
    <location>
        <begin position="14"/>
        <end position="25"/>
    </location>
</feature>
<dbReference type="AlphaFoldDB" id="A0A7J8LTX4"/>
<gene>
    <name evidence="2" type="ORF">Golob_026043</name>
</gene>
<keyword evidence="3" id="KW-1185">Reference proteome</keyword>
<feature type="non-terminal residue" evidence="2">
    <location>
        <position position="25"/>
    </location>
</feature>
<sequence length="25" mass="2739">ILSGSERDKVPGRTSRRRRGVVGIS</sequence>
<evidence type="ECO:0000256" key="1">
    <source>
        <dbReference type="SAM" id="MobiDB-lite"/>
    </source>
</evidence>
<evidence type="ECO:0000313" key="2">
    <source>
        <dbReference type="EMBL" id="MBA0555894.1"/>
    </source>
</evidence>
<dbReference type="EMBL" id="JABEZX010000005">
    <property type="protein sequence ID" value="MBA0555894.1"/>
    <property type="molecule type" value="Genomic_DNA"/>
</dbReference>
<reference evidence="2 3" key="1">
    <citation type="journal article" date="2019" name="Genome Biol. Evol.">
        <title>Insights into the evolution of the New World diploid cottons (Gossypium, subgenus Houzingenia) based on genome sequencing.</title>
        <authorList>
            <person name="Grover C.E."/>
            <person name="Arick M.A. 2nd"/>
            <person name="Thrash A."/>
            <person name="Conover J.L."/>
            <person name="Sanders W.S."/>
            <person name="Peterson D.G."/>
            <person name="Frelichowski J.E."/>
            <person name="Scheffler J.A."/>
            <person name="Scheffler B.E."/>
            <person name="Wendel J.F."/>
        </authorList>
    </citation>
    <scope>NUCLEOTIDE SEQUENCE [LARGE SCALE GENOMIC DNA]</scope>
    <source>
        <strain evidence="2">157</strain>
        <tissue evidence="2">Leaf</tissue>
    </source>
</reference>
<feature type="region of interest" description="Disordered" evidence="1">
    <location>
        <begin position="1"/>
        <end position="25"/>
    </location>
</feature>
<protein>
    <submittedName>
        <fullName evidence="2">Uncharacterized protein</fullName>
    </submittedName>
</protein>
<organism evidence="2 3">
    <name type="scientific">Gossypium lobatum</name>
    <dbReference type="NCBI Taxonomy" id="34289"/>
    <lineage>
        <taxon>Eukaryota</taxon>
        <taxon>Viridiplantae</taxon>
        <taxon>Streptophyta</taxon>
        <taxon>Embryophyta</taxon>
        <taxon>Tracheophyta</taxon>
        <taxon>Spermatophyta</taxon>
        <taxon>Magnoliopsida</taxon>
        <taxon>eudicotyledons</taxon>
        <taxon>Gunneridae</taxon>
        <taxon>Pentapetalae</taxon>
        <taxon>rosids</taxon>
        <taxon>malvids</taxon>
        <taxon>Malvales</taxon>
        <taxon>Malvaceae</taxon>
        <taxon>Malvoideae</taxon>
        <taxon>Gossypium</taxon>
    </lineage>
</organism>